<protein>
    <submittedName>
        <fullName evidence="1">Uncharacterized protein</fullName>
    </submittedName>
</protein>
<accession>A0AAP0MWM3</accession>
<name>A0AAP0MWM3_9ROSI</name>
<dbReference type="Proteomes" id="UP001428341">
    <property type="component" value="Unassembled WGS sequence"/>
</dbReference>
<dbReference type="AlphaFoldDB" id="A0AAP0MWM3"/>
<evidence type="ECO:0000313" key="2">
    <source>
        <dbReference type="Proteomes" id="UP001428341"/>
    </source>
</evidence>
<sequence>MAWRCGTSARTVMSSARSYLPRIRPSPPPVHANRLRSRLSLPTTTRSIGCTQSLMPLHGVVAATHLTSHISVHARAFCDLSQGTLCFCFCFYFNCLDFRHTGASATSYGILQYIKRGLSFEVKGI</sequence>
<dbReference type="EMBL" id="JBCGBO010000001">
    <property type="protein sequence ID" value="KAK9228362.1"/>
    <property type="molecule type" value="Genomic_DNA"/>
</dbReference>
<gene>
    <name evidence="1" type="ORF">WN944_021312</name>
</gene>
<reference evidence="1 2" key="1">
    <citation type="submission" date="2024-05" db="EMBL/GenBank/DDBJ databases">
        <title>Haplotype-resolved chromosome-level genome assembly of Huyou (Citrus changshanensis).</title>
        <authorList>
            <person name="Miao C."/>
            <person name="Chen W."/>
            <person name="Wu Y."/>
            <person name="Wang L."/>
            <person name="Zhao S."/>
            <person name="Grierson D."/>
            <person name="Xu C."/>
            <person name="Chen K."/>
        </authorList>
    </citation>
    <scope>NUCLEOTIDE SEQUENCE [LARGE SCALE GENOMIC DNA]</scope>
    <source>
        <strain evidence="1">01-14</strain>
        <tissue evidence="1">Leaf</tissue>
    </source>
</reference>
<organism evidence="1 2">
    <name type="scientific">Citrus x changshan-huyou</name>
    <dbReference type="NCBI Taxonomy" id="2935761"/>
    <lineage>
        <taxon>Eukaryota</taxon>
        <taxon>Viridiplantae</taxon>
        <taxon>Streptophyta</taxon>
        <taxon>Embryophyta</taxon>
        <taxon>Tracheophyta</taxon>
        <taxon>Spermatophyta</taxon>
        <taxon>Magnoliopsida</taxon>
        <taxon>eudicotyledons</taxon>
        <taxon>Gunneridae</taxon>
        <taxon>Pentapetalae</taxon>
        <taxon>rosids</taxon>
        <taxon>malvids</taxon>
        <taxon>Sapindales</taxon>
        <taxon>Rutaceae</taxon>
        <taxon>Aurantioideae</taxon>
        <taxon>Citrus</taxon>
    </lineage>
</organism>
<comment type="caution">
    <text evidence="1">The sequence shown here is derived from an EMBL/GenBank/DDBJ whole genome shotgun (WGS) entry which is preliminary data.</text>
</comment>
<proteinExistence type="predicted"/>
<evidence type="ECO:0000313" key="1">
    <source>
        <dbReference type="EMBL" id="KAK9228362.1"/>
    </source>
</evidence>
<keyword evidence="2" id="KW-1185">Reference proteome</keyword>